<dbReference type="InterPro" id="IPR006944">
    <property type="entry name" value="Phage/GTA_portal"/>
</dbReference>
<dbReference type="AlphaFoldDB" id="A0A9D7FIG3"/>
<gene>
    <name evidence="1" type="ORF">IPJ48_18255</name>
</gene>
<sequence length="413" mass="44628">MGRSTYSEQKASGASVLMTAFGSPDNEKILPSFMNSVAAYQNSGVVFGVVLARLGLFSEAELKFQRLSDKSLFGTPALAKLEVPWPGGSTAELLARMEQDVSLAGNAYIRDAGVNLERLRPDWVTIVSEIVIDPISDTEVRQVVGYVYDPPASEHRSAAFYPVDEVAHWSPIPDPIANFRGMSWLTPVLREIDADLQMTDYKRAYLTNAATPNLLIKYDKQIGRDKLERLKDQIEARHGGVNNAFRTLVLDEGADTSVLGNTFEQMQFSAVQAAGENRIAVAGGVPGIVAGLKEGMAAATYSNYEQAMRRFGDITMRPHWRGAATALSKLVVVPPGARLWYDISQVAALQQGDKERADAMLVLAEAAQALVVAGFTPESVTLALSAGDITLLKHSGLVSVQMQTPGQSPKEAA</sequence>
<accession>A0A9D7FIG3</accession>
<organism evidence="1 2">
    <name type="scientific">Candidatus Propionivibrio dominans</name>
    <dbReference type="NCBI Taxonomy" id="2954373"/>
    <lineage>
        <taxon>Bacteria</taxon>
        <taxon>Pseudomonadati</taxon>
        <taxon>Pseudomonadota</taxon>
        <taxon>Betaproteobacteria</taxon>
        <taxon>Rhodocyclales</taxon>
        <taxon>Rhodocyclaceae</taxon>
        <taxon>Propionivibrio</taxon>
    </lineage>
</organism>
<evidence type="ECO:0000313" key="2">
    <source>
        <dbReference type="Proteomes" id="UP000886602"/>
    </source>
</evidence>
<reference evidence="1" key="1">
    <citation type="submission" date="2020-10" db="EMBL/GenBank/DDBJ databases">
        <title>Connecting structure to function with the recovery of over 1000 high-quality activated sludge metagenome-assembled genomes encoding full-length rRNA genes using long-read sequencing.</title>
        <authorList>
            <person name="Singleton C.M."/>
            <person name="Petriglieri F."/>
            <person name="Kristensen J.M."/>
            <person name="Kirkegaard R.H."/>
            <person name="Michaelsen T.Y."/>
            <person name="Andersen M.H."/>
            <person name="Karst S.M."/>
            <person name="Dueholm M.S."/>
            <person name="Nielsen P.H."/>
            <person name="Albertsen M."/>
        </authorList>
    </citation>
    <scope>NUCLEOTIDE SEQUENCE</scope>
    <source>
        <strain evidence="1">EsbW_18-Q3-R4-48_MAXAC.044</strain>
    </source>
</reference>
<dbReference type="Proteomes" id="UP000886602">
    <property type="component" value="Unassembled WGS sequence"/>
</dbReference>
<name>A0A9D7FIG3_9RHOO</name>
<dbReference type="EMBL" id="JADJNC010000056">
    <property type="protein sequence ID" value="MBK7424859.1"/>
    <property type="molecule type" value="Genomic_DNA"/>
</dbReference>
<protein>
    <submittedName>
        <fullName evidence="1">Phage portal protein</fullName>
    </submittedName>
</protein>
<dbReference type="Pfam" id="PF04860">
    <property type="entry name" value="Phage_portal"/>
    <property type="match status" value="1"/>
</dbReference>
<proteinExistence type="predicted"/>
<evidence type="ECO:0000313" key="1">
    <source>
        <dbReference type="EMBL" id="MBK7424859.1"/>
    </source>
</evidence>
<comment type="caution">
    <text evidence="1">The sequence shown here is derived from an EMBL/GenBank/DDBJ whole genome shotgun (WGS) entry which is preliminary data.</text>
</comment>